<dbReference type="PANTHER" id="PTHR42756">
    <property type="entry name" value="TRANSCRIPTIONAL REGULATOR, MARR"/>
    <property type="match status" value="1"/>
</dbReference>
<dbReference type="InterPro" id="IPR036388">
    <property type="entry name" value="WH-like_DNA-bd_sf"/>
</dbReference>
<keyword evidence="6" id="KW-1185">Reference proteome</keyword>
<dbReference type="EMBL" id="FXYH01000020">
    <property type="protein sequence ID" value="SMX49079.1"/>
    <property type="molecule type" value="Genomic_DNA"/>
</dbReference>
<proteinExistence type="predicted"/>
<dbReference type="AlphaFoldDB" id="A0A238L239"/>
<sequence>MTKSAERDVARIRARQAREDTNVFARLASIYAASRKQAQRLLKGGGGISIVEWRTIWDLHEAGPMTISDLASTQRADHSLLSRALPRMQEKGLVDMRRAADDGRQTIVTLTDEGRRAYDLAAPVMGRRRAALRDVFTEDEIVTFVGFLDRFEEFAHRPASDIAAKEPTE</sequence>
<keyword evidence="2" id="KW-0238">DNA-binding</keyword>
<keyword evidence="3" id="KW-0804">Transcription</keyword>
<evidence type="ECO:0000313" key="5">
    <source>
        <dbReference type="EMBL" id="SMX49079.1"/>
    </source>
</evidence>
<dbReference type="InterPro" id="IPR036390">
    <property type="entry name" value="WH_DNA-bd_sf"/>
</dbReference>
<gene>
    <name evidence="5" type="ORF">PEV8663_04086</name>
</gene>
<name>A0A238L239_9RHOB</name>
<feature type="domain" description="HTH marR-type" evidence="4">
    <location>
        <begin position="20"/>
        <end position="153"/>
    </location>
</feature>
<accession>A0A238L239</accession>
<dbReference type="Proteomes" id="UP000220836">
    <property type="component" value="Unassembled WGS sequence"/>
</dbReference>
<dbReference type="PANTHER" id="PTHR42756:SF1">
    <property type="entry name" value="TRANSCRIPTIONAL REPRESSOR OF EMRAB OPERON"/>
    <property type="match status" value="1"/>
</dbReference>
<dbReference type="GO" id="GO:0003677">
    <property type="term" value="F:DNA binding"/>
    <property type="evidence" value="ECO:0007669"/>
    <property type="project" value="UniProtKB-KW"/>
</dbReference>
<dbReference type="RefSeq" id="WP_170125939.1">
    <property type="nucleotide sequence ID" value="NZ_FXYH01000020.1"/>
</dbReference>
<dbReference type="Pfam" id="PF01047">
    <property type="entry name" value="MarR"/>
    <property type="match status" value="1"/>
</dbReference>
<dbReference type="InterPro" id="IPR000835">
    <property type="entry name" value="HTH_MarR-typ"/>
</dbReference>
<organism evidence="5 6">
    <name type="scientific">Pelagimonas varians</name>
    <dbReference type="NCBI Taxonomy" id="696760"/>
    <lineage>
        <taxon>Bacteria</taxon>
        <taxon>Pseudomonadati</taxon>
        <taxon>Pseudomonadota</taxon>
        <taxon>Alphaproteobacteria</taxon>
        <taxon>Rhodobacterales</taxon>
        <taxon>Roseobacteraceae</taxon>
        <taxon>Pelagimonas</taxon>
    </lineage>
</organism>
<dbReference type="Gene3D" id="1.10.10.10">
    <property type="entry name" value="Winged helix-like DNA-binding domain superfamily/Winged helix DNA-binding domain"/>
    <property type="match status" value="1"/>
</dbReference>
<keyword evidence="1" id="KW-0805">Transcription regulation</keyword>
<evidence type="ECO:0000313" key="6">
    <source>
        <dbReference type="Proteomes" id="UP000220836"/>
    </source>
</evidence>
<evidence type="ECO:0000256" key="1">
    <source>
        <dbReference type="ARBA" id="ARBA00023015"/>
    </source>
</evidence>
<dbReference type="SUPFAM" id="SSF46785">
    <property type="entry name" value="Winged helix' DNA-binding domain"/>
    <property type="match status" value="1"/>
</dbReference>
<evidence type="ECO:0000256" key="3">
    <source>
        <dbReference type="ARBA" id="ARBA00023163"/>
    </source>
</evidence>
<dbReference type="SMART" id="SM00347">
    <property type="entry name" value="HTH_MARR"/>
    <property type="match status" value="1"/>
</dbReference>
<evidence type="ECO:0000259" key="4">
    <source>
        <dbReference type="PROSITE" id="PS50995"/>
    </source>
</evidence>
<protein>
    <submittedName>
        <fullName evidence="5">MarR family protein</fullName>
    </submittedName>
</protein>
<reference evidence="5 6" key="1">
    <citation type="submission" date="2017-05" db="EMBL/GenBank/DDBJ databases">
        <authorList>
            <person name="Song R."/>
            <person name="Chenine A.L."/>
            <person name="Ruprecht R.M."/>
        </authorList>
    </citation>
    <scope>NUCLEOTIDE SEQUENCE [LARGE SCALE GENOMIC DNA]</scope>
    <source>
        <strain evidence="5 6">CECT 8663</strain>
    </source>
</reference>
<dbReference type="GO" id="GO:0003700">
    <property type="term" value="F:DNA-binding transcription factor activity"/>
    <property type="evidence" value="ECO:0007669"/>
    <property type="project" value="InterPro"/>
</dbReference>
<evidence type="ECO:0000256" key="2">
    <source>
        <dbReference type="ARBA" id="ARBA00023125"/>
    </source>
</evidence>
<dbReference type="PROSITE" id="PS50995">
    <property type="entry name" value="HTH_MARR_2"/>
    <property type="match status" value="1"/>
</dbReference>